<sequence>MKKVFLITGLVLLLLVILVFVMEPFFFPKPNRQVYKNCDLVQIGMTYDEVIKIMGKPASERQEDNTVKLLYLAGGIQTEAGIGFEFKDGSLITKNCGVENST</sequence>
<dbReference type="EMBL" id="MFLK01000007">
    <property type="protein sequence ID" value="OGG66424.1"/>
    <property type="molecule type" value="Genomic_DNA"/>
</dbReference>
<evidence type="ECO:0000256" key="1">
    <source>
        <dbReference type="ARBA" id="ARBA00022729"/>
    </source>
</evidence>
<evidence type="ECO:0000313" key="3">
    <source>
        <dbReference type="Proteomes" id="UP000177652"/>
    </source>
</evidence>
<evidence type="ECO:0000313" key="2">
    <source>
        <dbReference type="EMBL" id="OGG66424.1"/>
    </source>
</evidence>
<organism evidence="2 3">
    <name type="scientific">Candidatus Kaiserbacteria bacterium RIFCSPHIGHO2_02_FULL_55_20</name>
    <dbReference type="NCBI Taxonomy" id="1798497"/>
    <lineage>
        <taxon>Bacteria</taxon>
        <taxon>Candidatus Kaiseribacteriota</taxon>
    </lineage>
</organism>
<dbReference type="Gene3D" id="3.30.1450.10">
    <property type="match status" value="1"/>
</dbReference>
<dbReference type="Proteomes" id="UP000177652">
    <property type="component" value="Unassembled WGS sequence"/>
</dbReference>
<evidence type="ECO:0008006" key="4">
    <source>
        <dbReference type="Google" id="ProtNLM"/>
    </source>
</evidence>
<dbReference type="AlphaFoldDB" id="A0A1F6DYA1"/>
<keyword evidence="1" id="KW-0732">Signal</keyword>
<comment type="caution">
    <text evidence="2">The sequence shown here is derived from an EMBL/GenBank/DDBJ whole genome shotgun (WGS) entry which is preliminary data.</text>
</comment>
<accession>A0A1F6DYA1</accession>
<protein>
    <recommendedName>
        <fullName evidence="4">Lipoprotein SmpA/OmlA domain-containing protein</fullName>
    </recommendedName>
</protein>
<dbReference type="InterPro" id="IPR037873">
    <property type="entry name" value="BamE-like"/>
</dbReference>
<name>A0A1F6DYA1_9BACT</name>
<dbReference type="STRING" id="1798497.A3D71_02540"/>
<proteinExistence type="predicted"/>
<reference evidence="2 3" key="1">
    <citation type="journal article" date="2016" name="Nat. Commun.">
        <title>Thousands of microbial genomes shed light on interconnected biogeochemical processes in an aquifer system.</title>
        <authorList>
            <person name="Anantharaman K."/>
            <person name="Brown C.T."/>
            <person name="Hug L.A."/>
            <person name="Sharon I."/>
            <person name="Castelle C.J."/>
            <person name="Probst A.J."/>
            <person name="Thomas B.C."/>
            <person name="Singh A."/>
            <person name="Wilkins M.J."/>
            <person name="Karaoz U."/>
            <person name="Brodie E.L."/>
            <person name="Williams K.H."/>
            <person name="Hubbard S.S."/>
            <person name="Banfield J.F."/>
        </authorList>
    </citation>
    <scope>NUCLEOTIDE SEQUENCE [LARGE SCALE GENOMIC DNA]</scope>
</reference>
<gene>
    <name evidence="2" type="ORF">A3D71_02540</name>
</gene>